<dbReference type="Gene3D" id="1.10.3290.10">
    <property type="entry name" value="Fido-like domain"/>
    <property type="match status" value="1"/>
</dbReference>
<dbReference type="InterPro" id="IPR040198">
    <property type="entry name" value="Fido_containing"/>
</dbReference>
<sequence>MDYLFKIHYKDRTNYNKIYNSRLNFETTLRTNLVIRPYKTNEQYQLYYMYNNDTATFIDRIRNNDNILNNLKDSLPGIAKNAFLVDIISSELISSNNLEGVETNKEEIADTTRNMLNKNKPKSKRLSSMINSYILLIDDIKLKAPQDCKDVRKIYDEITKDEIDASDKIDGKYFRKDRVYVQKKGTVSNEIIHRGILGEDNIESSVLNLLSLLDDKNISTLLKVAIAHYYFGYIHPFYDGNGRVGRFISSLYIRQEYNYLTAMSLSRGCLLKNNDYYKAFRITNSSINKGEMNYFIDEFLSILLKGQEDIIDNLTDKLDKLNYSKKFIEEDGNINSELKKGLMFMLSQSYYFDNNSGIERNTLIEYEEKENPVKRIKDELNELEAIGIIKVMKKRPLIYAVNNNYFS</sequence>
<dbReference type="InterPro" id="IPR003812">
    <property type="entry name" value="Fido"/>
</dbReference>
<dbReference type="RefSeq" id="WP_004825790.1">
    <property type="nucleotide sequence ID" value="NZ_ADDO01000061.1"/>
</dbReference>
<dbReference type="PANTHER" id="PTHR13504">
    <property type="entry name" value="FIDO DOMAIN-CONTAINING PROTEIN DDB_G0283145"/>
    <property type="match status" value="1"/>
</dbReference>
<evidence type="ECO:0000259" key="4">
    <source>
        <dbReference type="PROSITE" id="PS51459"/>
    </source>
</evidence>
<reference evidence="5 6" key="1">
    <citation type="submission" date="2009-12" db="EMBL/GenBank/DDBJ databases">
        <title>Genome Sequence of Peptoniphilus lacrimalis 315-B.</title>
        <authorList>
            <person name="Durkin A.S."/>
            <person name="Madupu R."/>
            <person name="Torralba M."/>
            <person name="Methe B."/>
            <person name="Sutton G."/>
            <person name="Strausberg R.L."/>
            <person name="Nelson K.E."/>
        </authorList>
    </citation>
    <scope>NUCLEOTIDE SEQUENCE [LARGE SCALE GENOMIC DNA]</scope>
    <source>
        <strain evidence="5 6">315-B</strain>
    </source>
</reference>
<evidence type="ECO:0000313" key="5">
    <source>
        <dbReference type="EMBL" id="EFA89627.1"/>
    </source>
</evidence>
<feature type="active site" evidence="1">
    <location>
        <position position="235"/>
    </location>
</feature>
<keyword evidence="3" id="KW-0175">Coiled coil</keyword>
<keyword evidence="2" id="KW-0067">ATP-binding</keyword>
<accession>D1VV04</accession>
<dbReference type="Proteomes" id="UP000005711">
    <property type="component" value="Unassembled WGS sequence"/>
</dbReference>
<dbReference type="EMBL" id="ADDO01000061">
    <property type="protein sequence ID" value="EFA89627.1"/>
    <property type="molecule type" value="Genomic_DNA"/>
</dbReference>
<dbReference type="Pfam" id="PF02661">
    <property type="entry name" value="Fic"/>
    <property type="match status" value="1"/>
</dbReference>
<feature type="domain" description="Fido" evidence="4">
    <location>
        <begin position="146"/>
        <end position="298"/>
    </location>
</feature>
<dbReference type="GO" id="GO:0005524">
    <property type="term" value="F:ATP binding"/>
    <property type="evidence" value="ECO:0007669"/>
    <property type="project" value="UniProtKB-KW"/>
</dbReference>
<comment type="caution">
    <text evidence="5">The sequence shown here is derived from an EMBL/GenBank/DDBJ whole genome shotgun (WGS) entry which is preliminary data.</text>
</comment>
<dbReference type="PANTHER" id="PTHR13504:SF40">
    <property type="entry name" value="FIDO DOMAIN-CONTAINING PROTEIN"/>
    <property type="match status" value="1"/>
</dbReference>
<dbReference type="InterPro" id="IPR036597">
    <property type="entry name" value="Fido-like_dom_sf"/>
</dbReference>
<organism evidence="5 6">
    <name type="scientific">Peptoniphilus lacrimalis 315-B</name>
    <dbReference type="NCBI Taxonomy" id="596330"/>
    <lineage>
        <taxon>Bacteria</taxon>
        <taxon>Bacillati</taxon>
        <taxon>Bacillota</taxon>
        <taxon>Tissierellia</taxon>
        <taxon>Tissierellales</taxon>
        <taxon>Peptoniphilaceae</taxon>
        <taxon>Peptoniphilus</taxon>
    </lineage>
</organism>
<dbReference type="PROSITE" id="PS51459">
    <property type="entry name" value="FIDO"/>
    <property type="match status" value="1"/>
</dbReference>
<proteinExistence type="predicted"/>
<keyword evidence="6" id="KW-1185">Reference proteome</keyword>
<feature type="binding site" evidence="2">
    <location>
        <begin position="239"/>
        <end position="246"/>
    </location>
    <ligand>
        <name>ATP</name>
        <dbReference type="ChEBI" id="CHEBI:30616"/>
    </ligand>
</feature>
<name>D1VV04_9FIRM</name>
<evidence type="ECO:0000256" key="1">
    <source>
        <dbReference type="PIRSR" id="PIRSR640198-1"/>
    </source>
</evidence>
<evidence type="ECO:0000313" key="6">
    <source>
        <dbReference type="Proteomes" id="UP000005711"/>
    </source>
</evidence>
<dbReference type="AlphaFoldDB" id="D1VV04"/>
<evidence type="ECO:0000256" key="2">
    <source>
        <dbReference type="PIRSR" id="PIRSR640198-2"/>
    </source>
</evidence>
<keyword evidence="2" id="KW-0547">Nucleotide-binding</keyword>
<feature type="coiled-coil region" evidence="3">
    <location>
        <begin position="304"/>
        <end position="331"/>
    </location>
</feature>
<dbReference type="SUPFAM" id="SSF140931">
    <property type="entry name" value="Fic-like"/>
    <property type="match status" value="1"/>
</dbReference>
<protein>
    <submittedName>
        <fullName evidence="5">Fic family protein</fullName>
    </submittedName>
</protein>
<gene>
    <name evidence="5" type="ORF">HMPREF0628_0005</name>
</gene>
<evidence type="ECO:0000256" key="3">
    <source>
        <dbReference type="SAM" id="Coils"/>
    </source>
</evidence>
<dbReference type="eggNOG" id="COG3177">
    <property type="taxonomic scope" value="Bacteria"/>
</dbReference>